<dbReference type="PANTHER" id="PTHR45831:SF2">
    <property type="entry name" value="LD24721P"/>
    <property type="match status" value="1"/>
</dbReference>
<dbReference type="PANTHER" id="PTHR45831">
    <property type="entry name" value="LD24721P"/>
    <property type="match status" value="1"/>
</dbReference>
<organism evidence="6 7">
    <name type="scientific">Vanrija pseudolonga</name>
    <dbReference type="NCBI Taxonomy" id="143232"/>
    <lineage>
        <taxon>Eukaryota</taxon>
        <taxon>Fungi</taxon>
        <taxon>Dikarya</taxon>
        <taxon>Basidiomycota</taxon>
        <taxon>Agaricomycotina</taxon>
        <taxon>Tremellomycetes</taxon>
        <taxon>Trichosporonales</taxon>
        <taxon>Trichosporonaceae</taxon>
        <taxon>Vanrija</taxon>
    </lineage>
</organism>
<proteinExistence type="inferred from homology"/>
<evidence type="ECO:0000313" key="7">
    <source>
        <dbReference type="Proteomes" id="UP000827549"/>
    </source>
</evidence>
<dbReference type="Pfam" id="PF16546">
    <property type="entry name" value="SGTA_dimer"/>
    <property type="match status" value="1"/>
</dbReference>
<dbReference type="PROSITE" id="PS50293">
    <property type="entry name" value="TPR_REGION"/>
    <property type="match status" value="1"/>
</dbReference>
<dbReference type="FunFam" id="1.25.40.10:FF:000207">
    <property type="entry name" value="Small glutamine-rich tetratricopeptide repeat-containing protein"/>
    <property type="match status" value="1"/>
</dbReference>
<reference evidence="6" key="1">
    <citation type="submission" date="2023-10" db="EMBL/GenBank/DDBJ databases">
        <authorList>
            <person name="Noh H."/>
        </authorList>
    </citation>
    <scope>NUCLEOTIDE SEQUENCE</scope>
    <source>
        <strain evidence="6">DUCC4014</strain>
    </source>
</reference>
<dbReference type="EMBL" id="CP086716">
    <property type="protein sequence ID" value="WOO81178.1"/>
    <property type="molecule type" value="Genomic_DNA"/>
</dbReference>
<dbReference type="RefSeq" id="XP_062627210.1">
    <property type="nucleotide sequence ID" value="XM_062771226.1"/>
</dbReference>
<dbReference type="Pfam" id="PF00515">
    <property type="entry name" value="TPR_1"/>
    <property type="match status" value="2"/>
</dbReference>
<dbReference type="InterPro" id="IPR019734">
    <property type="entry name" value="TPR_rpt"/>
</dbReference>
<evidence type="ECO:0000256" key="1">
    <source>
        <dbReference type="ARBA" id="ARBA00008175"/>
    </source>
</evidence>
<keyword evidence="3 4" id="KW-0802">TPR repeat</keyword>
<sequence length="347" mass="35793">MADARKKQLAFNIIDFLRTSSEDGTVKEDDKESMEVAIQCIAESFGVDPDSAEDQAAYSIKPASLLNLLDVLAKTRSKNTGAGAGASAAATPAPAAAAAASSAASDAEDKKKAETLKAEGNALMSKKQHQAAIDKYTEAIKLNPNPVFYSNRAAAWGALGKHEQAAEDAERAIDLDPNFSKGYSRLAHAEFSLGNYQKAVDAYEDGLKIDPTNANMKASLATAKTRLAEQAPSDLREAAPAAGAGGAGGMPDLSSLASMLGGAGGGGMPDIASMMRNPQMMAMAQQMMSNGGLERLMANPALRQMAENMQGGGGMPDFNALAQDPAMRDLAQQFMGGGGAGGAGQGR</sequence>
<dbReference type="PROSITE" id="PS50005">
    <property type="entry name" value="TPR"/>
    <property type="match status" value="2"/>
</dbReference>
<dbReference type="Pfam" id="PF07719">
    <property type="entry name" value="TPR_2"/>
    <property type="match status" value="1"/>
</dbReference>
<dbReference type="GeneID" id="87807943"/>
<dbReference type="Gene3D" id="1.20.5.420">
    <property type="entry name" value="Immunoglobulin FC, subunit C"/>
    <property type="match status" value="1"/>
</dbReference>
<gene>
    <name evidence="6" type="primary">UMAG_10205</name>
    <name evidence="6" type="ORF">LOC62_03G004708</name>
</gene>
<dbReference type="GO" id="GO:0006620">
    <property type="term" value="P:post-translational protein targeting to endoplasmic reticulum membrane"/>
    <property type="evidence" value="ECO:0007669"/>
    <property type="project" value="TreeGrafter"/>
</dbReference>
<dbReference type="AlphaFoldDB" id="A0AAF1BQN3"/>
<feature type="domain" description="SGTA homodimerisation" evidence="5">
    <location>
        <begin position="6"/>
        <end position="70"/>
    </location>
</feature>
<dbReference type="GO" id="GO:0016020">
    <property type="term" value="C:membrane"/>
    <property type="evidence" value="ECO:0007669"/>
    <property type="project" value="TreeGrafter"/>
</dbReference>
<evidence type="ECO:0000256" key="3">
    <source>
        <dbReference type="ARBA" id="ARBA00022803"/>
    </source>
</evidence>
<feature type="repeat" description="TPR" evidence="4">
    <location>
        <begin position="113"/>
        <end position="146"/>
    </location>
</feature>
<dbReference type="InterPro" id="IPR032374">
    <property type="entry name" value="SGTA_dimer"/>
</dbReference>
<evidence type="ECO:0000259" key="5">
    <source>
        <dbReference type="Pfam" id="PF16546"/>
    </source>
</evidence>
<dbReference type="SUPFAM" id="SSF48452">
    <property type="entry name" value="TPR-like"/>
    <property type="match status" value="1"/>
</dbReference>
<dbReference type="FunFam" id="1.20.5.420:FF:000005">
    <property type="entry name" value="Hsc70 cochaperone (SGT), putative"/>
    <property type="match status" value="1"/>
</dbReference>
<dbReference type="InterPro" id="IPR011990">
    <property type="entry name" value="TPR-like_helical_dom_sf"/>
</dbReference>
<dbReference type="GO" id="GO:0060090">
    <property type="term" value="F:molecular adaptor activity"/>
    <property type="evidence" value="ECO:0007669"/>
    <property type="project" value="TreeGrafter"/>
</dbReference>
<dbReference type="InterPro" id="IPR047150">
    <property type="entry name" value="SGT"/>
</dbReference>
<comment type="similarity">
    <text evidence="1">Belongs to the SGT family.</text>
</comment>
<dbReference type="Gene3D" id="1.25.40.10">
    <property type="entry name" value="Tetratricopeptide repeat domain"/>
    <property type="match status" value="1"/>
</dbReference>
<feature type="repeat" description="TPR" evidence="4">
    <location>
        <begin position="180"/>
        <end position="213"/>
    </location>
</feature>
<dbReference type="GO" id="GO:0072380">
    <property type="term" value="C:TRC complex"/>
    <property type="evidence" value="ECO:0007669"/>
    <property type="project" value="TreeGrafter"/>
</dbReference>
<evidence type="ECO:0000313" key="6">
    <source>
        <dbReference type="EMBL" id="WOO81178.1"/>
    </source>
</evidence>
<accession>A0AAF1BQN3</accession>
<name>A0AAF1BQN3_9TREE</name>
<dbReference type="SMART" id="SM00028">
    <property type="entry name" value="TPR"/>
    <property type="match status" value="3"/>
</dbReference>
<evidence type="ECO:0000256" key="2">
    <source>
        <dbReference type="ARBA" id="ARBA00022737"/>
    </source>
</evidence>
<keyword evidence="2" id="KW-0677">Repeat</keyword>
<dbReference type="InterPro" id="IPR013105">
    <property type="entry name" value="TPR_2"/>
</dbReference>
<keyword evidence="7" id="KW-1185">Reference proteome</keyword>
<protein>
    <submittedName>
        <fullName evidence="6">Small glutamine-rich tetratricopeptide repeat-containing protein 2</fullName>
    </submittedName>
</protein>
<evidence type="ECO:0000256" key="4">
    <source>
        <dbReference type="PROSITE-ProRule" id="PRU00339"/>
    </source>
</evidence>
<dbReference type="Proteomes" id="UP000827549">
    <property type="component" value="Chromosome 3"/>
</dbReference>